<keyword evidence="1" id="KW-1133">Transmembrane helix</keyword>
<comment type="caution">
    <text evidence="2">The sequence shown here is derived from an EMBL/GenBank/DDBJ whole genome shotgun (WGS) entry which is preliminary data.</text>
</comment>
<gene>
    <name evidence="2" type="ORF">M9Y10_021865</name>
</gene>
<evidence type="ECO:0000313" key="2">
    <source>
        <dbReference type="EMBL" id="KAK8893443.1"/>
    </source>
</evidence>
<feature type="transmembrane region" description="Helical" evidence="1">
    <location>
        <begin position="20"/>
        <end position="42"/>
    </location>
</feature>
<evidence type="ECO:0000256" key="1">
    <source>
        <dbReference type="SAM" id="Phobius"/>
    </source>
</evidence>
<organism evidence="2 3">
    <name type="scientific">Tritrichomonas musculus</name>
    <dbReference type="NCBI Taxonomy" id="1915356"/>
    <lineage>
        <taxon>Eukaryota</taxon>
        <taxon>Metamonada</taxon>
        <taxon>Parabasalia</taxon>
        <taxon>Tritrichomonadida</taxon>
        <taxon>Tritrichomonadidae</taxon>
        <taxon>Tritrichomonas</taxon>
    </lineage>
</organism>
<protein>
    <submittedName>
        <fullName evidence="2">Uncharacterized protein</fullName>
    </submittedName>
</protein>
<accession>A0ABR2KQX5</accession>
<dbReference type="Proteomes" id="UP001470230">
    <property type="component" value="Unassembled WGS sequence"/>
</dbReference>
<name>A0ABR2KQX5_9EUKA</name>
<keyword evidence="3" id="KW-1185">Reference proteome</keyword>
<keyword evidence="1" id="KW-0812">Transmembrane</keyword>
<evidence type="ECO:0000313" key="3">
    <source>
        <dbReference type="Proteomes" id="UP001470230"/>
    </source>
</evidence>
<dbReference type="EMBL" id="JAPFFF010000003">
    <property type="protein sequence ID" value="KAK8893443.1"/>
    <property type="molecule type" value="Genomic_DNA"/>
</dbReference>
<sequence>MISAFSLNHRRRDTIDLRYIVLAVLSALVCFMFYLMISTTFFEKSQNHNYDYKSDQFSLIVNLSSSLQKTLSLNPQKVGLYFNYHNTYSCPYYTDRVDLIAPEINRISQFCLSFGMTIIFNSLTDAPTPINPTIKSQIDQSINSKLPLHLDETSPLVKDNCLYEEFDTNPIPLNGSIHHDILYSTQSDLFVSVNEYDSIDKPNKNDKDEVFNYENCYKYNSHINVVYLAKERGLTHLIVGGMKCNMWLPPLFEQLKKAGIQPIYLYDLSDVVFLRSAQLTALDTHTIALKKFWTWINEKYGMILNHFDILDRPLSPKPFARNTRFDGNQDAYSFREFFDPDFYTM</sequence>
<reference evidence="2 3" key="1">
    <citation type="submission" date="2024-04" db="EMBL/GenBank/DDBJ databases">
        <title>Tritrichomonas musculus Genome.</title>
        <authorList>
            <person name="Alves-Ferreira E."/>
            <person name="Grigg M."/>
            <person name="Lorenzi H."/>
            <person name="Galac M."/>
        </authorList>
    </citation>
    <scope>NUCLEOTIDE SEQUENCE [LARGE SCALE GENOMIC DNA]</scope>
    <source>
        <strain evidence="2 3">EAF2021</strain>
    </source>
</reference>
<proteinExistence type="predicted"/>
<keyword evidence="1" id="KW-0472">Membrane</keyword>